<gene>
    <name evidence="3" type="ORF">Q31b_50860</name>
</gene>
<sequence>MTTQPANNELAPLPRPKQPENVTPENVGTGILVPPIKLIRLFSPDDWEEFVLEWADSFRDDYFSVNRSGGAGDMGRDVVASVDDSETVWENFQCKHYKSAITPSDIWCEFGKLIYYACRGEFTYPRKYVFVASQGAGNKLAKLLKDPEKLKNELKANWASYCENAITETTAIPLKGQLLKFLDKADFGIFSAIPPLRLIEQHRKTPYHVYRFGGGLPNRPTDMLPPAAVADIEVRYVRALLDAYGSNLSRVLNDADELKSFAELRAHFDRSRHEFYSAESLKRFSRDTLPPGSFEELQREYFDGIMDEVDSDHSDGFARVKAVIKLARVLQITSHPLVPRMETRDRGGICHQLANDERVRWVK</sequence>
<keyword evidence="4" id="KW-1185">Reference proteome</keyword>
<evidence type="ECO:0000313" key="3">
    <source>
        <dbReference type="EMBL" id="TWU35651.1"/>
    </source>
</evidence>
<dbReference type="EMBL" id="SJPY01000009">
    <property type="protein sequence ID" value="TWU35651.1"/>
    <property type="molecule type" value="Genomic_DNA"/>
</dbReference>
<organism evidence="3 4">
    <name type="scientific">Novipirellula aureliae</name>
    <dbReference type="NCBI Taxonomy" id="2527966"/>
    <lineage>
        <taxon>Bacteria</taxon>
        <taxon>Pseudomonadati</taxon>
        <taxon>Planctomycetota</taxon>
        <taxon>Planctomycetia</taxon>
        <taxon>Pirellulales</taxon>
        <taxon>Pirellulaceae</taxon>
        <taxon>Novipirellula</taxon>
    </lineage>
</organism>
<feature type="region of interest" description="Disordered" evidence="1">
    <location>
        <begin position="1"/>
        <end position="26"/>
    </location>
</feature>
<dbReference type="Gene3D" id="3.40.1350.10">
    <property type="match status" value="1"/>
</dbReference>
<name>A0A5C6DJ94_9BACT</name>
<proteinExistence type="predicted"/>
<evidence type="ECO:0000256" key="1">
    <source>
        <dbReference type="SAM" id="MobiDB-lite"/>
    </source>
</evidence>
<feature type="domain" description="ABC-three component systems C-terminal" evidence="2">
    <location>
        <begin position="233"/>
        <end position="361"/>
    </location>
</feature>
<evidence type="ECO:0000259" key="2">
    <source>
        <dbReference type="Pfam" id="PF20282"/>
    </source>
</evidence>
<reference evidence="3 4" key="1">
    <citation type="submission" date="2019-02" db="EMBL/GenBank/DDBJ databases">
        <title>Deep-cultivation of Planctomycetes and their phenomic and genomic characterization uncovers novel biology.</title>
        <authorList>
            <person name="Wiegand S."/>
            <person name="Jogler M."/>
            <person name="Boedeker C."/>
            <person name="Pinto D."/>
            <person name="Vollmers J."/>
            <person name="Rivas-Marin E."/>
            <person name="Kohn T."/>
            <person name="Peeters S.H."/>
            <person name="Heuer A."/>
            <person name="Rast P."/>
            <person name="Oberbeckmann S."/>
            <person name="Bunk B."/>
            <person name="Jeske O."/>
            <person name="Meyerdierks A."/>
            <person name="Storesund J.E."/>
            <person name="Kallscheuer N."/>
            <person name="Luecker S."/>
            <person name="Lage O.M."/>
            <person name="Pohl T."/>
            <person name="Merkel B.J."/>
            <person name="Hornburger P."/>
            <person name="Mueller R.-W."/>
            <person name="Bruemmer F."/>
            <person name="Labrenz M."/>
            <person name="Spormann A.M."/>
            <person name="Op Den Camp H."/>
            <person name="Overmann J."/>
            <person name="Amann R."/>
            <person name="Jetten M.S.M."/>
            <person name="Mascher T."/>
            <person name="Medema M.H."/>
            <person name="Devos D.P."/>
            <person name="Kaster A.-K."/>
            <person name="Ovreas L."/>
            <person name="Rohde M."/>
            <person name="Galperin M.Y."/>
            <person name="Jogler C."/>
        </authorList>
    </citation>
    <scope>NUCLEOTIDE SEQUENCE [LARGE SCALE GENOMIC DNA]</scope>
    <source>
        <strain evidence="3 4">Q31b</strain>
    </source>
</reference>
<dbReference type="InterPro" id="IPR046914">
    <property type="entry name" value="ABC-3C_CTD6"/>
</dbReference>
<dbReference type="AlphaFoldDB" id="A0A5C6DJ94"/>
<dbReference type="Pfam" id="PF20282">
    <property type="entry name" value="CTD6"/>
    <property type="match status" value="1"/>
</dbReference>
<dbReference type="RefSeq" id="WP_197172214.1">
    <property type="nucleotide sequence ID" value="NZ_SJPY01000009.1"/>
</dbReference>
<accession>A0A5C6DJ94</accession>
<evidence type="ECO:0000313" key="4">
    <source>
        <dbReference type="Proteomes" id="UP000315471"/>
    </source>
</evidence>
<comment type="caution">
    <text evidence="3">The sequence shown here is derived from an EMBL/GenBank/DDBJ whole genome shotgun (WGS) entry which is preliminary data.</text>
</comment>
<dbReference type="Proteomes" id="UP000315471">
    <property type="component" value="Unassembled WGS sequence"/>
</dbReference>
<dbReference type="InterPro" id="IPR011856">
    <property type="entry name" value="tRNA_endonuc-like_dom_sf"/>
</dbReference>
<protein>
    <recommendedName>
        <fullName evidence="2">ABC-three component systems C-terminal domain-containing protein</fullName>
    </recommendedName>
</protein>
<dbReference type="GO" id="GO:0003676">
    <property type="term" value="F:nucleic acid binding"/>
    <property type="evidence" value="ECO:0007669"/>
    <property type="project" value="InterPro"/>
</dbReference>